<comment type="caution">
    <text evidence="1">The sequence shown here is derived from an EMBL/GenBank/DDBJ whole genome shotgun (WGS) entry which is preliminary data.</text>
</comment>
<name>A0A835CM72_9FABA</name>
<dbReference type="EMBL" id="JAAIUW010000001">
    <property type="protein sequence ID" value="KAF7845280.1"/>
    <property type="molecule type" value="Genomic_DNA"/>
</dbReference>
<sequence length="179" mass="20162">MDCFEASLMLLPVLDDTDTTSIPSSSNHHHVPDIEFDELCDLVSFQVQLNGVICLYQWVGISDGAPIIGVQIRNSLLSKLNRTNLAKLKLRQVKENQTYLSLFIPYRVETETTLGIIEKPEVFIGLNAHTHETDRIRLVCPNLAINKNMALHQDGNNFSICEGILQSVSQYKDQRKALP</sequence>
<organism evidence="1 2">
    <name type="scientific">Senna tora</name>
    <dbReference type="NCBI Taxonomy" id="362788"/>
    <lineage>
        <taxon>Eukaryota</taxon>
        <taxon>Viridiplantae</taxon>
        <taxon>Streptophyta</taxon>
        <taxon>Embryophyta</taxon>
        <taxon>Tracheophyta</taxon>
        <taxon>Spermatophyta</taxon>
        <taxon>Magnoliopsida</taxon>
        <taxon>eudicotyledons</taxon>
        <taxon>Gunneridae</taxon>
        <taxon>Pentapetalae</taxon>
        <taxon>rosids</taxon>
        <taxon>fabids</taxon>
        <taxon>Fabales</taxon>
        <taxon>Fabaceae</taxon>
        <taxon>Caesalpinioideae</taxon>
        <taxon>Cassia clade</taxon>
        <taxon>Senna</taxon>
    </lineage>
</organism>
<accession>A0A835CM72</accession>
<dbReference type="Proteomes" id="UP000634136">
    <property type="component" value="Unassembled WGS sequence"/>
</dbReference>
<dbReference type="OrthoDB" id="10442607at2759"/>
<protein>
    <submittedName>
        <fullName evidence="1">Putative argonaute 12</fullName>
    </submittedName>
</protein>
<gene>
    <name evidence="1" type="ORF">G2W53_002185</name>
</gene>
<dbReference type="AlphaFoldDB" id="A0A835CM72"/>
<proteinExistence type="predicted"/>
<keyword evidence="2" id="KW-1185">Reference proteome</keyword>
<evidence type="ECO:0000313" key="1">
    <source>
        <dbReference type="EMBL" id="KAF7845280.1"/>
    </source>
</evidence>
<evidence type="ECO:0000313" key="2">
    <source>
        <dbReference type="Proteomes" id="UP000634136"/>
    </source>
</evidence>
<reference evidence="1" key="1">
    <citation type="submission" date="2020-09" db="EMBL/GenBank/DDBJ databases">
        <title>Genome-Enabled Discovery of Anthraquinone Biosynthesis in Senna tora.</title>
        <authorList>
            <person name="Kang S.-H."/>
            <person name="Pandey R.P."/>
            <person name="Lee C.-M."/>
            <person name="Sim J.-S."/>
            <person name="Jeong J.-T."/>
            <person name="Choi B.-S."/>
            <person name="Jung M."/>
            <person name="Ginzburg D."/>
            <person name="Zhao K."/>
            <person name="Won S.Y."/>
            <person name="Oh T.-J."/>
            <person name="Yu Y."/>
            <person name="Kim N.-H."/>
            <person name="Lee O.R."/>
            <person name="Lee T.-H."/>
            <person name="Bashyal P."/>
            <person name="Kim T.-S."/>
            <person name="Lee W.-H."/>
            <person name="Kawkins C."/>
            <person name="Kim C.-K."/>
            <person name="Kim J.S."/>
            <person name="Ahn B.O."/>
            <person name="Rhee S.Y."/>
            <person name="Sohng J.K."/>
        </authorList>
    </citation>
    <scope>NUCLEOTIDE SEQUENCE</scope>
    <source>
        <tissue evidence="1">Leaf</tissue>
    </source>
</reference>